<keyword evidence="7" id="KW-1185">Reference proteome</keyword>
<proteinExistence type="inferred from homology"/>
<dbReference type="EMBL" id="CAJA01000505">
    <property type="protein sequence ID" value="CCH75523.1"/>
    <property type="molecule type" value="Genomic_DNA"/>
</dbReference>
<dbReference type="PROSITE" id="PS51186">
    <property type="entry name" value="GNAT"/>
    <property type="match status" value="2"/>
</dbReference>
<organism evidence="6 7">
    <name type="scientific">Nostocoides australiense Ben110</name>
    <dbReference type="NCBI Taxonomy" id="1193182"/>
    <lineage>
        <taxon>Bacteria</taxon>
        <taxon>Bacillati</taxon>
        <taxon>Actinomycetota</taxon>
        <taxon>Actinomycetes</taxon>
        <taxon>Micrococcales</taxon>
        <taxon>Intrasporangiaceae</taxon>
        <taxon>Nostocoides</taxon>
    </lineage>
</organism>
<name>W6K0W4_9MICO</name>
<accession>W6K0W4</accession>
<dbReference type="Proteomes" id="UP000035763">
    <property type="component" value="Unassembled WGS sequence"/>
</dbReference>
<evidence type="ECO:0000256" key="4">
    <source>
        <dbReference type="SAM" id="MobiDB-lite"/>
    </source>
</evidence>
<dbReference type="RefSeq" id="WP_053084027.1">
    <property type="nucleotide sequence ID" value="NZ_HG764815.1"/>
</dbReference>
<gene>
    <name evidence="6" type="ORF">BN11_780008</name>
</gene>
<sequence>MAFPDVVPTLTDGVVLLRAHRPSDAEGIVAQSNDPASMRWTTVPRPYGMQQAQEFLTLIEDGWNAGTGNLHWAIAGAADPDEYLGTIDLSHGPGGTAEVGFGLHPAGRGRGLMSRAVRLLAGHYFGDLGGHRLYWYAARGNVASWRVAWACGFQHHGLLPQKLAPAPGDPEAVALDAWAASVGADDDLTKPKAPWFEPPTLESDGIRLRGWRDDDLAVAEPHDHPSHHVPERAIPTAETFEAWLMRRRELMSQGTSVNWCIADPATDEPVGEMLVFVHQGSMTDGDTAELGYFLKPSARGRGFASRATRLATAYALSPDGLGLRRLVAETAADNAASNRILESAGFTRWGHEAQATAPDGSVGPADHWERLRQ</sequence>
<dbReference type="InterPro" id="IPR016181">
    <property type="entry name" value="Acyl_CoA_acyltransferase"/>
</dbReference>
<dbReference type="InterPro" id="IPR051531">
    <property type="entry name" value="N-acetyltransferase"/>
</dbReference>
<keyword evidence="2" id="KW-0012">Acyltransferase</keyword>
<evidence type="ECO:0000259" key="5">
    <source>
        <dbReference type="PROSITE" id="PS51186"/>
    </source>
</evidence>
<protein>
    <submittedName>
        <fullName evidence="6">Acetyltransferase</fullName>
    </submittedName>
</protein>
<feature type="region of interest" description="Disordered" evidence="4">
    <location>
        <begin position="354"/>
        <end position="373"/>
    </location>
</feature>
<dbReference type="Gene3D" id="3.40.630.30">
    <property type="match status" value="2"/>
</dbReference>
<dbReference type="PANTHER" id="PTHR43792:SF8">
    <property type="entry name" value="[RIBOSOMAL PROTEIN US5]-ALANINE N-ACETYLTRANSFERASE"/>
    <property type="match status" value="1"/>
</dbReference>
<evidence type="ECO:0000256" key="2">
    <source>
        <dbReference type="ARBA" id="ARBA00023315"/>
    </source>
</evidence>
<feature type="domain" description="N-acetyltransferase" evidence="5">
    <location>
        <begin position="206"/>
        <end position="373"/>
    </location>
</feature>
<comment type="similarity">
    <text evidence="3">Belongs to the acetyltransferase family. RimJ subfamily.</text>
</comment>
<keyword evidence="1 6" id="KW-0808">Transferase</keyword>
<evidence type="ECO:0000256" key="1">
    <source>
        <dbReference type="ARBA" id="ARBA00022679"/>
    </source>
</evidence>
<dbReference type="Pfam" id="PF13302">
    <property type="entry name" value="Acetyltransf_3"/>
    <property type="match status" value="2"/>
</dbReference>
<dbReference type="AlphaFoldDB" id="W6K0W4"/>
<dbReference type="SUPFAM" id="SSF55729">
    <property type="entry name" value="Acyl-CoA N-acyltransferases (Nat)"/>
    <property type="match status" value="2"/>
</dbReference>
<dbReference type="GO" id="GO:0016747">
    <property type="term" value="F:acyltransferase activity, transferring groups other than amino-acyl groups"/>
    <property type="evidence" value="ECO:0007669"/>
    <property type="project" value="InterPro"/>
</dbReference>
<dbReference type="PANTHER" id="PTHR43792">
    <property type="entry name" value="GNAT FAMILY, PUTATIVE (AFU_ORTHOLOGUE AFUA_3G00765)-RELATED-RELATED"/>
    <property type="match status" value="1"/>
</dbReference>
<evidence type="ECO:0000313" key="6">
    <source>
        <dbReference type="EMBL" id="CCH75523.1"/>
    </source>
</evidence>
<dbReference type="InterPro" id="IPR000182">
    <property type="entry name" value="GNAT_dom"/>
</dbReference>
<comment type="caution">
    <text evidence="6">The sequence shown here is derived from an EMBL/GenBank/DDBJ whole genome shotgun (WGS) entry which is preliminary data.</text>
</comment>
<reference evidence="6 7" key="1">
    <citation type="journal article" date="2013" name="ISME J.">
        <title>A metabolic model for members of the genus Tetrasphaera involved in enhanced biological phosphorus removal.</title>
        <authorList>
            <person name="Kristiansen R."/>
            <person name="Nguyen H.T.T."/>
            <person name="Saunders A.M."/>
            <person name="Nielsen J.L."/>
            <person name="Wimmer R."/>
            <person name="Le V.Q."/>
            <person name="McIlroy S.J."/>
            <person name="Petrovski S."/>
            <person name="Seviour R.J."/>
            <person name="Calteau A."/>
            <person name="Nielsen K.L."/>
            <person name="Nielsen P.H."/>
        </authorList>
    </citation>
    <scope>NUCLEOTIDE SEQUENCE [LARGE SCALE GENOMIC DNA]</scope>
    <source>
        <strain evidence="6 7">Ben110</strain>
    </source>
</reference>
<evidence type="ECO:0000313" key="7">
    <source>
        <dbReference type="Proteomes" id="UP000035763"/>
    </source>
</evidence>
<feature type="domain" description="N-acetyltransferase" evidence="5">
    <location>
        <begin position="15"/>
        <end position="176"/>
    </location>
</feature>
<dbReference type="STRING" id="1193182.BN11_780008"/>
<evidence type="ECO:0000256" key="3">
    <source>
        <dbReference type="ARBA" id="ARBA00038502"/>
    </source>
</evidence>